<protein>
    <submittedName>
        <fullName evidence="1">Uncharacterized protein</fullName>
    </submittedName>
</protein>
<evidence type="ECO:0000313" key="1">
    <source>
        <dbReference type="EMBL" id="AYV80443.1"/>
    </source>
</evidence>
<reference evidence="1" key="1">
    <citation type="submission" date="2018-10" db="EMBL/GenBank/DDBJ databases">
        <title>Hidden diversity of soil giant viruses.</title>
        <authorList>
            <person name="Schulz F."/>
            <person name="Alteio L."/>
            <person name="Goudeau D."/>
            <person name="Ryan E.M."/>
            <person name="Malmstrom R.R."/>
            <person name="Blanchard J."/>
            <person name="Woyke T."/>
        </authorList>
    </citation>
    <scope>NUCLEOTIDE SEQUENCE</scope>
    <source>
        <strain evidence="1">HAV1</strain>
    </source>
</reference>
<dbReference type="Gene3D" id="1.20.272.10">
    <property type="match status" value="1"/>
</dbReference>
<accession>A0A3G5A3N7</accession>
<proteinExistence type="predicted"/>
<gene>
    <name evidence="1" type="ORF">Harvfovirus1_68</name>
</gene>
<organism evidence="1">
    <name type="scientific">Harvfovirus sp</name>
    <dbReference type="NCBI Taxonomy" id="2487768"/>
    <lineage>
        <taxon>Viruses</taxon>
        <taxon>Varidnaviria</taxon>
        <taxon>Bamfordvirae</taxon>
        <taxon>Nucleocytoviricota</taxon>
        <taxon>Megaviricetes</taxon>
        <taxon>Imitervirales</taxon>
        <taxon>Mimiviridae</taxon>
        <taxon>Klosneuvirinae</taxon>
    </lineage>
</organism>
<sequence>MKLTLFTNENKNFPAFFYFDYDTTTAHFYYKLADIQLREKDISQIAHVAVKNMNETLFMCIDKKYSKVFVLGQEEKEDNLSIMKSHLQKCVRRGERVLAMETGKYMLEAGQTAELLRRLFIICLEDTILNKEIVTLTWLMVMANKKYQFDDNINSWILGFIALISEVKYFDPPDFSGEQFQKKNLMSIVKKLDPMERDIIMSLVIRISYGGMGGDLKMLNNFISRWLARFSHNDDVYEQFQLINPLVKQTIDSSLSKNSMLLAAFDFHCTNIIKMIQKKVDLDDEQLRKLIWNHSSSTNFRIIKELDPDETKLWIQVQPHFKACAEFLRGKIII</sequence>
<dbReference type="EMBL" id="MK072243">
    <property type="protein sequence ID" value="AYV80443.1"/>
    <property type="molecule type" value="Genomic_DNA"/>
</dbReference>
<name>A0A3G5A3N7_9VIRU</name>